<dbReference type="PANTHER" id="PTHR12697">
    <property type="entry name" value="PBS LYASE HEAT-LIKE PROTEIN"/>
    <property type="match status" value="1"/>
</dbReference>
<dbReference type="Pfam" id="PF13646">
    <property type="entry name" value="HEAT_2"/>
    <property type="match status" value="2"/>
</dbReference>
<dbReference type="Gene3D" id="1.25.10.10">
    <property type="entry name" value="Leucine-rich Repeat Variant"/>
    <property type="match status" value="2"/>
</dbReference>
<dbReference type="SMART" id="SM00567">
    <property type="entry name" value="EZ_HEAT"/>
    <property type="match status" value="4"/>
</dbReference>
<evidence type="ECO:0008006" key="3">
    <source>
        <dbReference type="Google" id="ProtNLM"/>
    </source>
</evidence>
<proteinExistence type="predicted"/>
<dbReference type="PROSITE" id="PS51257">
    <property type="entry name" value="PROKAR_LIPOPROTEIN"/>
    <property type="match status" value="1"/>
</dbReference>
<dbReference type="InterPro" id="IPR016024">
    <property type="entry name" value="ARM-type_fold"/>
</dbReference>
<evidence type="ECO:0000313" key="2">
    <source>
        <dbReference type="Proteomes" id="UP001174909"/>
    </source>
</evidence>
<dbReference type="AlphaFoldDB" id="A0AA35SC68"/>
<gene>
    <name evidence="1" type="ORF">GBAR_LOCUS14959</name>
</gene>
<evidence type="ECO:0000313" key="1">
    <source>
        <dbReference type="EMBL" id="CAI8025966.1"/>
    </source>
</evidence>
<dbReference type="InterPro" id="IPR011989">
    <property type="entry name" value="ARM-like"/>
</dbReference>
<dbReference type="PANTHER" id="PTHR12697:SF5">
    <property type="entry name" value="DEOXYHYPUSINE HYDROXYLASE"/>
    <property type="match status" value="1"/>
</dbReference>
<protein>
    <recommendedName>
        <fullName evidence="3">HEAT repeat domain-containing protein</fullName>
    </recommendedName>
</protein>
<comment type="caution">
    <text evidence="1">The sequence shown here is derived from an EMBL/GenBank/DDBJ whole genome shotgun (WGS) entry which is preliminary data.</text>
</comment>
<organism evidence="1 2">
    <name type="scientific">Geodia barretti</name>
    <name type="common">Barrett's horny sponge</name>
    <dbReference type="NCBI Taxonomy" id="519541"/>
    <lineage>
        <taxon>Eukaryota</taxon>
        <taxon>Metazoa</taxon>
        <taxon>Porifera</taxon>
        <taxon>Demospongiae</taxon>
        <taxon>Heteroscleromorpha</taxon>
        <taxon>Tetractinellida</taxon>
        <taxon>Astrophorina</taxon>
        <taxon>Geodiidae</taxon>
        <taxon>Geodia</taxon>
    </lineage>
</organism>
<dbReference type="GO" id="GO:0016491">
    <property type="term" value="F:oxidoreductase activity"/>
    <property type="evidence" value="ECO:0007669"/>
    <property type="project" value="TreeGrafter"/>
</dbReference>
<reference evidence="1" key="1">
    <citation type="submission" date="2023-03" db="EMBL/GenBank/DDBJ databases">
        <authorList>
            <person name="Steffen K."/>
            <person name="Cardenas P."/>
        </authorList>
    </citation>
    <scope>NUCLEOTIDE SEQUENCE</scope>
</reference>
<dbReference type="SUPFAM" id="SSF48371">
    <property type="entry name" value="ARM repeat"/>
    <property type="match status" value="1"/>
</dbReference>
<dbReference type="EMBL" id="CASHTH010002193">
    <property type="protein sequence ID" value="CAI8025966.1"/>
    <property type="molecule type" value="Genomic_DNA"/>
</dbReference>
<accession>A0AA35SC68</accession>
<sequence length="297" mass="33602">MKRYFKLLIVAIGIAAFLISCGSQNPYLSKGKELIKSDKRRKEERATQQFKLAIQHEQDNAEAHYLLGYYDSEMFYADGTPEKASASIEERGKHMFQAYQNDKRKYLEILVFETLRNREPDVQNAALDALKRIYQQADRKKLLNALKKAIKSKDNRDRHDAQWVLASLGRDHPEEIGPILIELLEHKRRETRLNVIKALGAIGDESAIPVLVEVVNSGSAKWKKDREGPEIRGLAVEALGKIGGTAVEQLVEIVENKGSSMRVDAIQALEQLGDERAVKPLLEVLTEQGNREVVVNF</sequence>
<dbReference type="InterPro" id="IPR004155">
    <property type="entry name" value="PBS_lyase_HEAT"/>
</dbReference>
<dbReference type="Proteomes" id="UP001174909">
    <property type="component" value="Unassembled WGS sequence"/>
</dbReference>
<name>A0AA35SC68_GEOBA</name>
<keyword evidence="2" id="KW-1185">Reference proteome</keyword>